<sequence>MGIDAINFSKRKSFKGYICYKFFQRKAVQTRPYTLKYGKTLYKNIKFYLYLLVLWLRK</sequence>
<dbReference type="Proteomes" id="UP000016636">
    <property type="component" value="Unassembled WGS sequence"/>
</dbReference>
<dbReference type="EMBL" id="ANNE01000009">
    <property type="protein sequence ID" value="ERJ22323.1"/>
    <property type="molecule type" value="Genomic_DNA"/>
</dbReference>
<organism evidence="1 2">
    <name type="scientific">Campylobacter concisus UNSW3</name>
    <dbReference type="NCBI Taxonomy" id="1242966"/>
    <lineage>
        <taxon>Bacteria</taxon>
        <taxon>Pseudomonadati</taxon>
        <taxon>Campylobacterota</taxon>
        <taxon>Epsilonproteobacteria</taxon>
        <taxon>Campylobacterales</taxon>
        <taxon>Campylobacteraceae</taxon>
        <taxon>Campylobacter</taxon>
    </lineage>
</organism>
<name>U2G8F0_9BACT</name>
<evidence type="ECO:0000313" key="2">
    <source>
        <dbReference type="Proteomes" id="UP000016636"/>
    </source>
</evidence>
<comment type="caution">
    <text evidence="1">The sequence shown here is derived from an EMBL/GenBank/DDBJ whole genome shotgun (WGS) entry which is preliminary data.</text>
</comment>
<reference evidence="1 2" key="1">
    <citation type="journal article" date="2013" name="BMC Genomics">
        <title>Comparative genomics of Campylobacter concisus isolates reveals genetic diversity and provides insights into disease association.</title>
        <authorList>
            <person name="Deshpande N.P."/>
            <person name="Kaakoush N.O."/>
            <person name="Wilkins M.R."/>
            <person name="Mitchell H.M."/>
        </authorList>
    </citation>
    <scope>NUCLEOTIDE SEQUENCE [LARGE SCALE GENOMIC DNA]</scope>
    <source>
        <strain evidence="1 2">UNSW3</strain>
    </source>
</reference>
<proteinExistence type="predicted"/>
<protein>
    <submittedName>
        <fullName evidence="1">Uncharacterized protein</fullName>
    </submittedName>
</protein>
<gene>
    <name evidence="1" type="ORF">UNSW3_300</name>
</gene>
<evidence type="ECO:0000313" key="1">
    <source>
        <dbReference type="EMBL" id="ERJ22323.1"/>
    </source>
</evidence>
<dbReference type="PATRIC" id="fig|1242966.3.peg.967"/>
<accession>U2G8F0</accession>
<dbReference type="AlphaFoldDB" id="U2G8F0"/>